<sequence length="46" mass="5420">MKKAVVFKFSQPSNVLYRASRFNSTYINILLLSFFSSLIVHFYTLK</sequence>
<feature type="non-terminal residue" evidence="2">
    <location>
        <position position="1"/>
    </location>
</feature>
<protein>
    <submittedName>
        <fullName evidence="2">Uncharacterized protein</fullName>
    </submittedName>
</protein>
<keyword evidence="1" id="KW-0812">Transmembrane</keyword>
<keyword evidence="3" id="KW-1185">Reference proteome</keyword>
<proteinExistence type="predicted"/>
<reference evidence="2" key="1">
    <citation type="submission" date="2020-08" db="EMBL/GenBank/DDBJ databases">
        <title>Multicomponent nature underlies the extraordinary mechanical properties of spider dragline silk.</title>
        <authorList>
            <person name="Kono N."/>
            <person name="Nakamura H."/>
            <person name="Mori M."/>
            <person name="Yoshida Y."/>
            <person name="Ohtoshi R."/>
            <person name="Malay A.D."/>
            <person name="Moran D.A.P."/>
            <person name="Tomita M."/>
            <person name="Numata K."/>
            <person name="Arakawa K."/>
        </authorList>
    </citation>
    <scope>NUCLEOTIDE SEQUENCE</scope>
</reference>
<gene>
    <name evidence="2" type="ORF">NPIL_83071</name>
</gene>
<keyword evidence="1" id="KW-0472">Membrane</keyword>
<evidence type="ECO:0000256" key="1">
    <source>
        <dbReference type="SAM" id="Phobius"/>
    </source>
</evidence>
<name>A0A8X6MCH5_NEPPI</name>
<accession>A0A8X6MCH5</accession>
<evidence type="ECO:0000313" key="3">
    <source>
        <dbReference type="Proteomes" id="UP000887013"/>
    </source>
</evidence>
<dbReference type="EMBL" id="BMAW01044777">
    <property type="protein sequence ID" value="GFS46320.1"/>
    <property type="molecule type" value="Genomic_DNA"/>
</dbReference>
<feature type="transmembrane region" description="Helical" evidence="1">
    <location>
        <begin position="26"/>
        <end position="45"/>
    </location>
</feature>
<organism evidence="2 3">
    <name type="scientific">Nephila pilipes</name>
    <name type="common">Giant wood spider</name>
    <name type="synonym">Nephila maculata</name>
    <dbReference type="NCBI Taxonomy" id="299642"/>
    <lineage>
        <taxon>Eukaryota</taxon>
        <taxon>Metazoa</taxon>
        <taxon>Ecdysozoa</taxon>
        <taxon>Arthropoda</taxon>
        <taxon>Chelicerata</taxon>
        <taxon>Arachnida</taxon>
        <taxon>Araneae</taxon>
        <taxon>Araneomorphae</taxon>
        <taxon>Entelegynae</taxon>
        <taxon>Araneoidea</taxon>
        <taxon>Nephilidae</taxon>
        <taxon>Nephila</taxon>
    </lineage>
</organism>
<comment type="caution">
    <text evidence="2">The sequence shown here is derived from an EMBL/GenBank/DDBJ whole genome shotgun (WGS) entry which is preliminary data.</text>
</comment>
<dbReference type="AlphaFoldDB" id="A0A8X6MCH5"/>
<evidence type="ECO:0000313" key="2">
    <source>
        <dbReference type="EMBL" id="GFS46320.1"/>
    </source>
</evidence>
<keyword evidence="1" id="KW-1133">Transmembrane helix</keyword>
<dbReference type="Proteomes" id="UP000887013">
    <property type="component" value="Unassembled WGS sequence"/>
</dbReference>